<keyword evidence="3" id="KW-1185">Reference proteome</keyword>
<gene>
    <name evidence="2" type="ORF">WJX72_005007</name>
</gene>
<dbReference type="AlphaFoldDB" id="A0AAW1Q753"/>
<dbReference type="EMBL" id="JALJOR010000005">
    <property type="protein sequence ID" value="KAK9816778.1"/>
    <property type="molecule type" value="Genomic_DNA"/>
</dbReference>
<comment type="caution">
    <text evidence="2">The sequence shown here is derived from an EMBL/GenBank/DDBJ whole genome shotgun (WGS) entry which is preliminary data.</text>
</comment>
<feature type="region of interest" description="Disordered" evidence="1">
    <location>
        <begin position="45"/>
        <end position="112"/>
    </location>
</feature>
<reference evidence="2 3" key="1">
    <citation type="journal article" date="2024" name="Nat. Commun.">
        <title>Phylogenomics reveals the evolutionary origins of lichenization in chlorophyte algae.</title>
        <authorList>
            <person name="Puginier C."/>
            <person name="Libourel C."/>
            <person name="Otte J."/>
            <person name="Skaloud P."/>
            <person name="Haon M."/>
            <person name="Grisel S."/>
            <person name="Petersen M."/>
            <person name="Berrin J.G."/>
            <person name="Delaux P.M."/>
            <person name="Dal Grande F."/>
            <person name="Keller J."/>
        </authorList>
    </citation>
    <scope>NUCLEOTIDE SEQUENCE [LARGE SCALE GENOMIC DNA]</scope>
    <source>
        <strain evidence="2 3">SAG 2043</strain>
    </source>
</reference>
<evidence type="ECO:0000313" key="2">
    <source>
        <dbReference type="EMBL" id="KAK9816778.1"/>
    </source>
</evidence>
<feature type="compositionally biased region" description="Low complexity" evidence="1">
    <location>
        <begin position="49"/>
        <end position="64"/>
    </location>
</feature>
<evidence type="ECO:0000313" key="3">
    <source>
        <dbReference type="Proteomes" id="UP001489004"/>
    </source>
</evidence>
<proteinExistence type="predicted"/>
<evidence type="ECO:0000256" key="1">
    <source>
        <dbReference type="SAM" id="MobiDB-lite"/>
    </source>
</evidence>
<dbReference type="Proteomes" id="UP001489004">
    <property type="component" value="Unassembled WGS sequence"/>
</dbReference>
<accession>A0AAW1Q753</accession>
<name>A0AAW1Q753_9CHLO</name>
<sequence length="112" mass="12050">MGLCHGRCSFCCLGCQSTDRGSKVDCCCCHLAAGEFDTEYAKKNKHTTHTAQPTTATLPASQAPGYVPPAAEPQHTGFLHHHQQQQTLQDPPAVGYPATKPGYEGPRYPPVN</sequence>
<organism evidence="2 3">
    <name type="scientific">[Myrmecia] bisecta</name>
    <dbReference type="NCBI Taxonomy" id="41462"/>
    <lineage>
        <taxon>Eukaryota</taxon>
        <taxon>Viridiplantae</taxon>
        <taxon>Chlorophyta</taxon>
        <taxon>core chlorophytes</taxon>
        <taxon>Trebouxiophyceae</taxon>
        <taxon>Trebouxiales</taxon>
        <taxon>Trebouxiaceae</taxon>
        <taxon>Myrmecia</taxon>
    </lineage>
</organism>
<protein>
    <submittedName>
        <fullName evidence="2">Uncharacterized protein</fullName>
    </submittedName>
</protein>